<evidence type="ECO:0000313" key="1">
    <source>
        <dbReference type="EMBL" id="MFC6010775.1"/>
    </source>
</evidence>
<accession>A0ABW1JNJ5</accession>
<comment type="caution">
    <text evidence="1">The sequence shown here is derived from an EMBL/GenBank/DDBJ whole genome shotgun (WGS) entry which is preliminary data.</text>
</comment>
<gene>
    <name evidence="1" type="ORF">ACFP3H_06895</name>
</gene>
<organism evidence="1 2">
    <name type="scientific">Nocardia lasii</name>
    <dbReference type="NCBI Taxonomy" id="1616107"/>
    <lineage>
        <taxon>Bacteria</taxon>
        <taxon>Bacillati</taxon>
        <taxon>Actinomycetota</taxon>
        <taxon>Actinomycetes</taxon>
        <taxon>Mycobacteriales</taxon>
        <taxon>Nocardiaceae</taxon>
        <taxon>Nocardia</taxon>
    </lineage>
</organism>
<keyword evidence="2" id="KW-1185">Reference proteome</keyword>
<proteinExistence type="predicted"/>
<evidence type="ECO:0000313" key="2">
    <source>
        <dbReference type="Proteomes" id="UP001596223"/>
    </source>
</evidence>
<sequence length="422" mass="46178">MREGSIPEAVILSHENDRHRLALTVPEALPRTVVAGDPCFDRMLASRHLIPAYRAALGAAPDTTVVTVSSTWGAGSVLGQHPNLIDDLLGELPVDEYVVAAIVHPNVWFAHGPLQLRTWFANALRAGLRLIPPISGWQQTVLASDIVIGDHGAVTGYAAAHAIPTVLAAFPREDVAEGSVIDRLGELAPTLRPSRPLPPQIARAITDFDPVAMRVVRTEATSHPGACLDTLRSTFYRLLRLPEPDNRAPEFPYPPADLVAHRDPIRACWISCEPIPDALSHRTARVHRWPADVTARSRRGHRTTDAALVVYDDHPRRDLTGTADVLVVSHIAHDPDESLSRTLRRHPGCSIAMTEIGPHHVRLRFRDGSTAEALLDDTHTGPMPIAFLAALVHLDREAADYTILAGAQRMTFRLKRIRPAAD</sequence>
<dbReference type="EMBL" id="JBHSQN010000002">
    <property type="protein sequence ID" value="MFC6010775.1"/>
    <property type="molecule type" value="Genomic_DNA"/>
</dbReference>
<reference evidence="2" key="1">
    <citation type="journal article" date="2019" name="Int. J. Syst. Evol. Microbiol.">
        <title>The Global Catalogue of Microorganisms (GCM) 10K type strain sequencing project: providing services to taxonomists for standard genome sequencing and annotation.</title>
        <authorList>
            <consortium name="The Broad Institute Genomics Platform"/>
            <consortium name="The Broad Institute Genome Sequencing Center for Infectious Disease"/>
            <person name="Wu L."/>
            <person name="Ma J."/>
        </authorList>
    </citation>
    <scope>NUCLEOTIDE SEQUENCE [LARGE SCALE GENOMIC DNA]</scope>
    <source>
        <strain evidence="2">CCUG 36956</strain>
    </source>
</reference>
<name>A0ABW1JNJ5_9NOCA</name>
<dbReference type="RefSeq" id="WP_378601152.1">
    <property type="nucleotide sequence ID" value="NZ_JBHSQN010000002.1"/>
</dbReference>
<dbReference type="Proteomes" id="UP001596223">
    <property type="component" value="Unassembled WGS sequence"/>
</dbReference>
<protein>
    <submittedName>
        <fullName evidence="1">Uncharacterized protein</fullName>
    </submittedName>
</protein>